<dbReference type="RefSeq" id="WP_174448942.1">
    <property type="nucleotide sequence ID" value="NZ_AP018732.1"/>
</dbReference>
<dbReference type="Pfam" id="PF02754">
    <property type="entry name" value="CCG"/>
    <property type="match status" value="1"/>
</dbReference>
<protein>
    <submittedName>
        <fullName evidence="3">Motif=4Fe-4S ferredoxins, iron-sulfur binding region signature</fullName>
    </submittedName>
</protein>
<evidence type="ECO:0000313" key="3">
    <source>
        <dbReference type="EMBL" id="BBE42736.1"/>
    </source>
</evidence>
<sequence>MDAEVHGIPDELSSAASKCALCGFCQAVCPTIVATGRESHGPRGRVLIAGALARGDLQPTSSLDPFYTCLGCRACYYACPAGIDVWELSREARRLGASHGEDPLASAISSAISGLEDPLGLGEREVSGWSEGLGIPSPEEAPGRPILITGHMYQLMSYVVGLSGLRRSLGDGPLRAFARAAAVAPRLLSLSKMFVDRRAAAAYDGYLRNIASLLRAAGVDFSYDPHEPYPGTLLYELGHDEEFSRYARSFADYLRRSGASRVITVDPHTYDLLSSVYPRYVDGFDREFDILHYSELLGGLGLKDLGMAVAYHEPCHLVVRDEGDQLTAIGDLLGRSAKVFYSPRSGRRNFCCGGPVELLRGDVAAEVSLRRFRELKGLGADLIVTACPICHANLNKDGSVVDASEVLAAAAGLHPLGHGEYASRPARAT</sequence>
<dbReference type="SUPFAM" id="SSF46548">
    <property type="entry name" value="alpha-helical ferredoxin"/>
    <property type="match status" value="1"/>
</dbReference>
<dbReference type="KEGG" id="ccai:NAS2_1348"/>
<dbReference type="EMBL" id="AP018732">
    <property type="protein sequence ID" value="BBE42736.1"/>
    <property type="molecule type" value="Genomic_DNA"/>
</dbReference>
<dbReference type="PROSITE" id="PS51379">
    <property type="entry name" value="4FE4S_FER_2"/>
    <property type="match status" value="2"/>
</dbReference>
<name>A0A4P2VDM9_9ARCH</name>
<dbReference type="InterPro" id="IPR004017">
    <property type="entry name" value="Cys_rich_dom"/>
</dbReference>
<dbReference type="GO" id="GO:0005886">
    <property type="term" value="C:plasma membrane"/>
    <property type="evidence" value="ECO:0007669"/>
    <property type="project" value="TreeGrafter"/>
</dbReference>
<gene>
    <name evidence="3" type="ORF">NAS2_1348</name>
</gene>
<organism evidence="3 4">
    <name type="scientific">Conexivisphaera calida</name>
    <dbReference type="NCBI Taxonomy" id="1874277"/>
    <lineage>
        <taxon>Archaea</taxon>
        <taxon>Nitrososphaerota</taxon>
        <taxon>Conexivisphaeria</taxon>
        <taxon>Conexivisphaerales</taxon>
        <taxon>Conexivisphaeraceae</taxon>
        <taxon>Conexivisphaera</taxon>
    </lineage>
</organism>
<dbReference type="InterPro" id="IPR009051">
    <property type="entry name" value="Helical_ferredxn"/>
</dbReference>
<dbReference type="InterPro" id="IPR017900">
    <property type="entry name" value="4Fe4S_Fe_S_CS"/>
</dbReference>
<dbReference type="InterPro" id="IPR017896">
    <property type="entry name" value="4Fe4S_Fe-S-bd"/>
</dbReference>
<dbReference type="GeneID" id="55585163"/>
<dbReference type="OrthoDB" id="42878at2157"/>
<dbReference type="PANTHER" id="PTHR43255">
    <property type="entry name" value="IRON-SULFUR-BINDING OXIDOREDUCTASE FADF-RELATED-RELATED"/>
    <property type="match status" value="1"/>
</dbReference>
<dbReference type="PANTHER" id="PTHR43255:SF2">
    <property type="entry name" value="HETERODISULFIDE REDUCTASE RELATED PROTEIN"/>
    <property type="match status" value="1"/>
</dbReference>
<feature type="domain" description="4Fe-4S ferredoxin-type" evidence="2">
    <location>
        <begin position="10"/>
        <end position="39"/>
    </location>
</feature>
<dbReference type="Proteomes" id="UP000509448">
    <property type="component" value="Chromosome"/>
</dbReference>
<evidence type="ECO:0000259" key="2">
    <source>
        <dbReference type="PROSITE" id="PS51379"/>
    </source>
</evidence>
<dbReference type="Gene3D" id="1.10.1060.10">
    <property type="entry name" value="Alpha-helical ferredoxin"/>
    <property type="match status" value="1"/>
</dbReference>
<keyword evidence="4" id="KW-1185">Reference proteome</keyword>
<feature type="domain" description="4Fe-4S ferredoxin-type" evidence="2">
    <location>
        <begin position="59"/>
        <end position="91"/>
    </location>
</feature>
<evidence type="ECO:0000313" key="4">
    <source>
        <dbReference type="Proteomes" id="UP000509448"/>
    </source>
</evidence>
<reference evidence="3 4" key="1">
    <citation type="journal article" date="2019" name="ISME J.">
        <title>Isolation and characterization of a thermophilic sulfur- and iron-reducing thaumarchaeote from a terrestrial acidic hot spring.</title>
        <authorList>
            <person name="Kato S."/>
            <person name="Itoh T."/>
            <person name="Yuki M."/>
            <person name="Nagamori M."/>
            <person name="Ohnishi M."/>
            <person name="Uematsu K."/>
            <person name="Suzuki K."/>
            <person name="Takashina T."/>
            <person name="Ohkuma M."/>
        </authorList>
    </citation>
    <scope>NUCLEOTIDE SEQUENCE [LARGE SCALE GENOMIC DNA]</scope>
    <source>
        <strain evidence="3 4">NAS-02</strain>
    </source>
</reference>
<dbReference type="GO" id="GO:0051536">
    <property type="term" value="F:iron-sulfur cluster binding"/>
    <property type="evidence" value="ECO:0007669"/>
    <property type="project" value="InterPro"/>
</dbReference>
<evidence type="ECO:0000256" key="1">
    <source>
        <dbReference type="ARBA" id="ARBA00007097"/>
    </source>
</evidence>
<dbReference type="AlphaFoldDB" id="A0A4P2VDM9"/>
<proteinExistence type="inferred from homology"/>
<dbReference type="Pfam" id="PF13183">
    <property type="entry name" value="Fer4_8"/>
    <property type="match status" value="1"/>
</dbReference>
<comment type="similarity">
    <text evidence="1">Belongs to the HdrC family.</text>
</comment>
<accession>A0A4P2VDM9</accession>
<dbReference type="PROSITE" id="PS00198">
    <property type="entry name" value="4FE4S_FER_1"/>
    <property type="match status" value="2"/>
</dbReference>
<dbReference type="InterPro" id="IPR051460">
    <property type="entry name" value="HdrC_iron-sulfur_subunit"/>
</dbReference>
<dbReference type="GO" id="GO:0016491">
    <property type="term" value="F:oxidoreductase activity"/>
    <property type="evidence" value="ECO:0007669"/>
    <property type="project" value="UniProtKB-ARBA"/>
</dbReference>